<evidence type="ECO:0000313" key="1">
    <source>
        <dbReference type="EMBL" id="CAB4901474.1"/>
    </source>
</evidence>
<dbReference type="InterPro" id="IPR023393">
    <property type="entry name" value="START-like_dom_sf"/>
</dbReference>
<dbReference type="SUPFAM" id="SSF55961">
    <property type="entry name" value="Bet v1-like"/>
    <property type="match status" value="1"/>
</dbReference>
<dbReference type="InterPro" id="IPR019587">
    <property type="entry name" value="Polyketide_cyclase/dehydratase"/>
</dbReference>
<dbReference type="Pfam" id="PF10604">
    <property type="entry name" value="Polyketide_cyc2"/>
    <property type="match status" value="1"/>
</dbReference>
<gene>
    <name evidence="1" type="ORF">UFOPK3609_00303</name>
</gene>
<name>A0A6J7G457_9ZZZZ</name>
<dbReference type="CDD" id="cd08865">
    <property type="entry name" value="SRPBCC_10"/>
    <property type="match status" value="1"/>
</dbReference>
<dbReference type="Gene3D" id="3.30.530.20">
    <property type="match status" value="1"/>
</dbReference>
<dbReference type="AlphaFoldDB" id="A0A6J7G457"/>
<protein>
    <submittedName>
        <fullName evidence="1">Unannotated protein</fullName>
    </submittedName>
</protein>
<reference evidence="1" key="1">
    <citation type="submission" date="2020-05" db="EMBL/GenBank/DDBJ databases">
        <authorList>
            <person name="Chiriac C."/>
            <person name="Salcher M."/>
            <person name="Ghai R."/>
            <person name="Kavagutti S V."/>
        </authorList>
    </citation>
    <scope>NUCLEOTIDE SEQUENCE</scope>
</reference>
<dbReference type="EMBL" id="CAFBMQ010000024">
    <property type="protein sequence ID" value="CAB4901474.1"/>
    <property type="molecule type" value="Genomic_DNA"/>
</dbReference>
<organism evidence="1">
    <name type="scientific">freshwater metagenome</name>
    <dbReference type="NCBI Taxonomy" id="449393"/>
    <lineage>
        <taxon>unclassified sequences</taxon>
        <taxon>metagenomes</taxon>
        <taxon>ecological metagenomes</taxon>
    </lineage>
</organism>
<proteinExistence type="predicted"/>
<accession>A0A6J7G457</accession>
<sequence length="165" mass="18108">MQRFLCRGGAVGTAGGGHSWAMPTVERTFTVHAPIEKIGPYLADFANAEAWDPGTKTCTPLDGQPVQVGSRWKNVSEFMGRETELEYRLERWEPDHLTLVGENKTVTSTDDISLRAVDATSTEITYHVDFDFHGVATLAGPLLKPALEKLGSDTEEKMTEVLATL</sequence>